<reference evidence="1" key="1">
    <citation type="submission" date="2022-07" db="EMBL/GenBank/DDBJ databases">
        <title>Genome Sequence of Lecanicillium saksenae.</title>
        <authorList>
            <person name="Buettner E."/>
        </authorList>
    </citation>
    <scope>NUCLEOTIDE SEQUENCE</scope>
    <source>
        <strain evidence="1">VT-O1</strain>
    </source>
</reference>
<evidence type="ECO:0000313" key="1">
    <source>
        <dbReference type="EMBL" id="KAJ3479197.1"/>
    </source>
</evidence>
<name>A0ACC1QM38_9HYPO</name>
<organism evidence="1 2">
    <name type="scientific">Lecanicillium saksenae</name>
    <dbReference type="NCBI Taxonomy" id="468837"/>
    <lineage>
        <taxon>Eukaryota</taxon>
        <taxon>Fungi</taxon>
        <taxon>Dikarya</taxon>
        <taxon>Ascomycota</taxon>
        <taxon>Pezizomycotina</taxon>
        <taxon>Sordariomycetes</taxon>
        <taxon>Hypocreomycetidae</taxon>
        <taxon>Hypocreales</taxon>
        <taxon>Cordycipitaceae</taxon>
        <taxon>Lecanicillium</taxon>
    </lineage>
</organism>
<dbReference type="EMBL" id="JANAKD010001463">
    <property type="protein sequence ID" value="KAJ3479197.1"/>
    <property type="molecule type" value="Genomic_DNA"/>
</dbReference>
<sequence>MKSITLILLTAATLASCAPQATQGGKDVSPSAASNAGETPTETRPAWPTDDIVGDGPPYMKRMAEPTGL</sequence>
<evidence type="ECO:0000313" key="2">
    <source>
        <dbReference type="Proteomes" id="UP001148737"/>
    </source>
</evidence>
<proteinExistence type="predicted"/>
<keyword evidence="2" id="KW-1185">Reference proteome</keyword>
<gene>
    <name evidence="1" type="ORF">NLG97_g8381</name>
</gene>
<accession>A0ACC1QM38</accession>
<comment type="caution">
    <text evidence="1">The sequence shown here is derived from an EMBL/GenBank/DDBJ whole genome shotgun (WGS) entry which is preliminary data.</text>
</comment>
<protein>
    <submittedName>
        <fullName evidence="1">Uncharacterized protein</fullName>
    </submittedName>
</protein>
<dbReference type="Proteomes" id="UP001148737">
    <property type="component" value="Unassembled WGS sequence"/>
</dbReference>